<dbReference type="InterPro" id="IPR036388">
    <property type="entry name" value="WH-like_DNA-bd_sf"/>
</dbReference>
<reference evidence="6" key="1">
    <citation type="submission" date="2022-05" db="EMBL/GenBank/DDBJ databases">
        <authorList>
            <person name="Colautti A."/>
            <person name="Iacumin L."/>
        </authorList>
    </citation>
    <scope>NUCLEOTIDE SEQUENCE</scope>
    <source>
        <strain evidence="6">DSM 30747</strain>
    </source>
</reference>
<keyword evidence="4" id="KW-0804">Transcription</keyword>
<comment type="similarity">
    <text evidence="1">Belongs to the LysR transcriptional regulatory family.</text>
</comment>
<sequence length="302" mass="35080">MNLQQLNVFVLTVQTGKLSTVAELLKIKQPTVTFHLKGLQEKLGVELFEQPQLKRWILTDAGEAFYHYAHQIIQLSEQAEQVMNDYKNNNRGKLQLGASQTTASYILPPYLAQFQKEHNRMYISLVVHKAPTILEEVKNYKLDLGVIAYGKLYDPELTIIPIMEDELVLIMHKDHPLRIKKNIKPFELSQYAFILHEKQAVSHTLAEKWMLENGIRLNIIMEIGSIQTIKEAVELNIGVAILPKLSVEKEIKEGRFFSQPLPNYVNERHIYLIYRKNQHFSPMMQDFLKFLKESFPEVVPVQ</sequence>
<keyword evidence="2" id="KW-0805">Transcription regulation</keyword>
<evidence type="ECO:0000256" key="2">
    <source>
        <dbReference type="ARBA" id="ARBA00023015"/>
    </source>
</evidence>
<dbReference type="Gene3D" id="3.40.190.290">
    <property type="match status" value="1"/>
</dbReference>
<evidence type="ECO:0000256" key="3">
    <source>
        <dbReference type="ARBA" id="ARBA00023125"/>
    </source>
</evidence>
<feature type="domain" description="HTH lysR-type" evidence="5">
    <location>
        <begin position="1"/>
        <end position="59"/>
    </location>
</feature>
<dbReference type="PROSITE" id="PS50931">
    <property type="entry name" value="HTH_LYSR"/>
    <property type="match status" value="1"/>
</dbReference>
<proteinExistence type="inferred from homology"/>
<evidence type="ECO:0000256" key="1">
    <source>
        <dbReference type="ARBA" id="ARBA00009437"/>
    </source>
</evidence>
<evidence type="ECO:0000259" key="5">
    <source>
        <dbReference type="PROSITE" id="PS50931"/>
    </source>
</evidence>
<evidence type="ECO:0000313" key="6">
    <source>
        <dbReference type="EMBL" id="MCZ8534220.1"/>
    </source>
</evidence>
<dbReference type="PANTHER" id="PTHR30126:SF40">
    <property type="entry name" value="HTH-TYPE TRANSCRIPTIONAL REGULATOR GLTR"/>
    <property type="match status" value="1"/>
</dbReference>
<evidence type="ECO:0000313" key="7">
    <source>
        <dbReference type="Proteomes" id="UP001152172"/>
    </source>
</evidence>
<dbReference type="InterPro" id="IPR005119">
    <property type="entry name" value="LysR_subst-bd"/>
</dbReference>
<dbReference type="PANTHER" id="PTHR30126">
    <property type="entry name" value="HTH-TYPE TRANSCRIPTIONAL REGULATOR"/>
    <property type="match status" value="1"/>
</dbReference>
<keyword evidence="7" id="KW-1185">Reference proteome</keyword>
<keyword evidence="3" id="KW-0238">DNA-binding</keyword>
<comment type="caution">
    <text evidence="6">The sequence shown here is derived from an EMBL/GenBank/DDBJ whole genome shotgun (WGS) entry which is preliminary data.</text>
</comment>
<name>A0A9X3LAT8_9BACI</name>
<dbReference type="EMBL" id="JAMKBI010000009">
    <property type="protein sequence ID" value="MCZ8534220.1"/>
    <property type="molecule type" value="Genomic_DNA"/>
</dbReference>
<accession>A0A9X3LAT8</accession>
<dbReference type="SUPFAM" id="SSF46785">
    <property type="entry name" value="Winged helix' DNA-binding domain"/>
    <property type="match status" value="1"/>
</dbReference>
<dbReference type="Pfam" id="PF03466">
    <property type="entry name" value="LysR_substrate"/>
    <property type="match status" value="1"/>
</dbReference>
<dbReference type="GO" id="GO:0003700">
    <property type="term" value="F:DNA-binding transcription factor activity"/>
    <property type="evidence" value="ECO:0007669"/>
    <property type="project" value="InterPro"/>
</dbReference>
<dbReference type="AlphaFoldDB" id="A0A9X3LAT8"/>
<dbReference type="RefSeq" id="WP_269922429.1">
    <property type="nucleotide sequence ID" value="NZ_JAMKBI010000009.1"/>
</dbReference>
<dbReference type="InterPro" id="IPR000847">
    <property type="entry name" value="LysR_HTH_N"/>
</dbReference>
<evidence type="ECO:0000256" key="4">
    <source>
        <dbReference type="ARBA" id="ARBA00023163"/>
    </source>
</evidence>
<dbReference type="GO" id="GO:0000976">
    <property type="term" value="F:transcription cis-regulatory region binding"/>
    <property type="evidence" value="ECO:0007669"/>
    <property type="project" value="TreeGrafter"/>
</dbReference>
<gene>
    <name evidence="6" type="ORF">M9R61_12940</name>
</gene>
<dbReference type="Proteomes" id="UP001152172">
    <property type="component" value="Unassembled WGS sequence"/>
</dbReference>
<organism evidence="6 7">
    <name type="scientific">Psychrobacillus psychrodurans</name>
    <dbReference type="NCBI Taxonomy" id="126157"/>
    <lineage>
        <taxon>Bacteria</taxon>
        <taxon>Bacillati</taxon>
        <taxon>Bacillota</taxon>
        <taxon>Bacilli</taxon>
        <taxon>Bacillales</taxon>
        <taxon>Bacillaceae</taxon>
        <taxon>Psychrobacillus</taxon>
    </lineage>
</organism>
<dbReference type="InterPro" id="IPR036390">
    <property type="entry name" value="WH_DNA-bd_sf"/>
</dbReference>
<dbReference type="SUPFAM" id="SSF53850">
    <property type="entry name" value="Periplasmic binding protein-like II"/>
    <property type="match status" value="1"/>
</dbReference>
<protein>
    <submittedName>
        <fullName evidence="6">LysR substrate-binding domain-containing protein</fullName>
    </submittedName>
</protein>
<dbReference type="Pfam" id="PF00126">
    <property type="entry name" value="HTH_1"/>
    <property type="match status" value="1"/>
</dbReference>
<dbReference type="Gene3D" id="1.10.10.10">
    <property type="entry name" value="Winged helix-like DNA-binding domain superfamily/Winged helix DNA-binding domain"/>
    <property type="match status" value="1"/>
</dbReference>